<dbReference type="PANTHER" id="PTHR30537:SF5">
    <property type="entry name" value="HTH-TYPE TRANSCRIPTIONAL ACTIVATOR TTDR-RELATED"/>
    <property type="match status" value="1"/>
</dbReference>
<dbReference type="Pfam" id="PF03466">
    <property type="entry name" value="LysR_substrate"/>
    <property type="match status" value="1"/>
</dbReference>
<organism evidence="6 7">
    <name type="scientific">Gluconobacter thailandicus</name>
    <dbReference type="NCBI Taxonomy" id="257438"/>
    <lineage>
        <taxon>Bacteria</taxon>
        <taxon>Pseudomonadati</taxon>
        <taxon>Pseudomonadota</taxon>
        <taxon>Alphaproteobacteria</taxon>
        <taxon>Acetobacterales</taxon>
        <taxon>Acetobacteraceae</taxon>
        <taxon>Gluconobacter</taxon>
    </lineage>
</organism>
<protein>
    <submittedName>
        <fullName evidence="6">LysR family transcriptional regulator</fullName>
    </submittedName>
</protein>
<dbReference type="InterPro" id="IPR005119">
    <property type="entry name" value="LysR_subst-bd"/>
</dbReference>
<keyword evidence="4" id="KW-0804">Transcription</keyword>
<dbReference type="EMBL" id="CP043043">
    <property type="protein sequence ID" value="QEH96896.1"/>
    <property type="molecule type" value="Genomic_DNA"/>
</dbReference>
<dbReference type="AlphaFoldDB" id="A0AAJ0QS30"/>
<evidence type="ECO:0000259" key="5">
    <source>
        <dbReference type="PROSITE" id="PS50931"/>
    </source>
</evidence>
<name>A0AAJ0QS30_GLUTH</name>
<dbReference type="PROSITE" id="PS50931">
    <property type="entry name" value="HTH_LYSR"/>
    <property type="match status" value="1"/>
</dbReference>
<evidence type="ECO:0000313" key="7">
    <source>
        <dbReference type="Proteomes" id="UP000323560"/>
    </source>
</evidence>
<evidence type="ECO:0000256" key="3">
    <source>
        <dbReference type="ARBA" id="ARBA00023125"/>
    </source>
</evidence>
<dbReference type="Pfam" id="PF00126">
    <property type="entry name" value="HTH_1"/>
    <property type="match status" value="1"/>
</dbReference>
<dbReference type="SUPFAM" id="SSF53850">
    <property type="entry name" value="Periplasmic binding protein-like II"/>
    <property type="match status" value="1"/>
</dbReference>
<dbReference type="InterPro" id="IPR036390">
    <property type="entry name" value="WH_DNA-bd_sf"/>
</dbReference>
<accession>A0AAJ0QS30</accession>
<dbReference type="GO" id="GO:0003700">
    <property type="term" value="F:DNA-binding transcription factor activity"/>
    <property type="evidence" value="ECO:0007669"/>
    <property type="project" value="InterPro"/>
</dbReference>
<evidence type="ECO:0000256" key="2">
    <source>
        <dbReference type="ARBA" id="ARBA00023015"/>
    </source>
</evidence>
<feature type="domain" description="HTH lysR-type" evidence="5">
    <location>
        <begin position="1"/>
        <end position="58"/>
    </location>
</feature>
<evidence type="ECO:0000256" key="4">
    <source>
        <dbReference type="ARBA" id="ARBA00023163"/>
    </source>
</evidence>
<dbReference type="InterPro" id="IPR000847">
    <property type="entry name" value="LysR_HTH_N"/>
</dbReference>
<dbReference type="FunFam" id="1.10.10.10:FF:000001">
    <property type="entry name" value="LysR family transcriptional regulator"/>
    <property type="match status" value="1"/>
</dbReference>
<dbReference type="SUPFAM" id="SSF46785">
    <property type="entry name" value="Winged helix' DNA-binding domain"/>
    <property type="match status" value="1"/>
</dbReference>
<evidence type="ECO:0000313" key="6">
    <source>
        <dbReference type="EMBL" id="QEH96896.1"/>
    </source>
</evidence>
<dbReference type="CDD" id="cd08422">
    <property type="entry name" value="PBP2_CrgA_like"/>
    <property type="match status" value="1"/>
</dbReference>
<dbReference type="InterPro" id="IPR036388">
    <property type="entry name" value="WH-like_DNA-bd_sf"/>
</dbReference>
<comment type="similarity">
    <text evidence="1">Belongs to the LysR transcriptional regulatory family.</text>
</comment>
<dbReference type="InterPro" id="IPR058163">
    <property type="entry name" value="LysR-type_TF_proteobact-type"/>
</dbReference>
<dbReference type="PANTHER" id="PTHR30537">
    <property type="entry name" value="HTH-TYPE TRANSCRIPTIONAL REGULATOR"/>
    <property type="match status" value="1"/>
</dbReference>
<keyword evidence="2" id="KW-0805">Transcription regulation</keyword>
<dbReference type="RefSeq" id="WP_007284403.1">
    <property type="nucleotide sequence ID" value="NZ_CP043043.1"/>
</dbReference>
<dbReference type="Gene3D" id="1.10.10.10">
    <property type="entry name" value="Winged helix-like DNA-binding domain superfamily/Winged helix DNA-binding domain"/>
    <property type="match status" value="1"/>
</dbReference>
<sequence>MNSDDLGYFVRIADAMSLSGAARMTGTPKSSLSRALSRLEADLGARLFERGPNALRLTEAGQMLLPHARRVLDDLSEAKAALDGVTGQPRGILRVNAAMTFALGLVAPMLPEFLSRFPDLRVHLETENRIVDLARENVDVAIRVGTMPASDMRARKLGDIALWPCASPAYLVRHDAPKIPADLVNHVLFGWSDQPTAWTFWDTSGREYRAAVPVGSVVHEPAVLQVLIQNGAGIGRLPDFLARDAIKQGSLVRILPTFATEKVTAHAVYAAHRSLSSKVRVFIDALREHLALQTRIDPR</sequence>
<dbReference type="GO" id="GO:0003677">
    <property type="term" value="F:DNA binding"/>
    <property type="evidence" value="ECO:0007669"/>
    <property type="project" value="UniProtKB-KW"/>
</dbReference>
<gene>
    <name evidence="6" type="ORF">FXF46_11865</name>
</gene>
<proteinExistence type="inferred from homology"/>
<dbReference type="Gene3D" id="3.40.190.290">
    <property type="match status" value="1"/>
</dbReference>
<keyword evidence="3" id="KW-0238">DNA-binding</keyword>
<dbReference type="KEGG" id="gti:FXF46_11865"/>
<reference evidence="6 7" key="1">
    <citation type="submission" date="2019-08" db="EMBL/GenBank/DDBJ databases">
        <title>Gluconobacter frateurii HD924 genome.</title>
        <authorList>
            <person name="Liu Y."/>
            <person name="Zhang P."/>
        </authorList>
    </citation>
    <scope>NUCLEOTIDE SEQUENCE [LARGE SCALE GENOMIC DNA]</scope>
    <source>
        <strain evidence="6 7">HD924</strain>
    </source>
</reference>
<dbReference type="Proteomes" id="UP000323560">
    <property type="component" value="Chromosome"/>
</dbReference>
<evidence type="ECO:0000256" key="1">
    <source>
        <dbReference type="ARBA" id="ARBA00009437"/>
    </source>
</evidence>